<organism evidence="1">
    <name type="scientific">Hyperionvirus sp</name>
    <dbReference type="NCBI Taxonomy" id="2487770"/>
    <lineage>
        <taxon>Viruses</taxon>
        <taxon>Varidnaviria</taxon>
        <taxon>Bamfordvirae</taxon>
        <taxon>Nucleocytoviricota</taxon>
        <taxon>Megaviricetes</taxon>
        <taxon>Imitervirales</taxon>
        <taxon>Mimiviridae</taxon>
        <taxon>Klosneuvirinae</taxon>
    </lineage>
</organism>
<evidence type="ECO:0000313" key="1">
    <source>
        <dbReference type="EMBL" id="AYV82466.1"/>
    </source>
</evidence>
<accession>A0A3G5A5E7</accession>
<gene>
    <name evidence="1" type="ORF">Hyperionvirus1_45</name>
</gene>
<protein>
    <submittedName>
        <fullName evidence="1">Uncharacterized protein</fullName>
    </submittedName>
</protein>
<dbReference type="EMBL" id="MK072383">
    <property type="protein sequence ID" value="AYV82466.1"/>
    <property type="molecule type" value="Genomic_DNA"/>
</dbReference>
<name>A0A3G5A5E7_9VIRU</name>
<proteinExistence type="predicted"/>
<sequence length="315" mass="36152">MGAKSSRQQILIQRRTKLQEIIFNYIAKPSLGYLNKQFMKISTEYRDSHELNPLIEVEKDFEMMTSGEQEIVLEILFMRRDIERLLCDGRNCSKECLLEPKILISFACGEYLVNPRSCSYEFKKIVVNELEVADDWSRYINTRTFRSGAGARCVTGYSVTDVGREKYVYVEASPIGYTGNLYIIGGGRNSDEKRNRILGKIIVRKAQQYEILKFLDLGDGRVFILGIGPLLVSLSEEYPFVSTFMIDMESMGEVLSVRSIRINTPKTIFTTFKFALKMEQVRHSGEEKLRIAKIIMNEYKGLCNDVALLIVGYVE</sequence>
<reference evidence="1" key="1">
    <citation type="submission" date="2018-10" db="EMBL/GenBank/DDBJ databases">
        <title>Hidden diversity of soil giant viruses.</title>
        <authorList>
            <person name="Schulz F."/>
            <person name="Alteio L."/>
            <person name="Goudeau D."/>
            <person name="Ryan E.M."/>
            <person name="Malmstrom R.R."/>
            <person name="Blanchard J."/>
            <person name="Woyke T."/>
        </authorList>
    </citation>
    <scope>NUCLEOTIDE SEQUENCE</scope>
    <source>
        <strain evidence="1">HYV1</strain>
    </source>
</reference>